<evidence type="ECO:0000313" key="1">
    <source>
        <dbReference type="EMBL" id="EDZ72194.1"/>
    </source>
</evidence>
<organism evidence="1 2">
    <name type="scientific">Saccharomyces cerevisiae (strain AWRI1631)</name>
    <name type="common">Baker's yeast</name>
    <dbReference type="NCBI Taxonomy" id="545124"/>
    <lineage>
        <taxon>Eukaryota</taxon>
        <taxon>Fungi</taxon>
        <taxon>Dikarya</taxon>
        <taxon>Ascomycota</taxon>
        <taxon>Saccharomycotina</taxon>
        <taxon>Saccharomycetes</taxon>
        <taxon>Saccharomycetales</taxon>
        <taxon>Saccharomycetaceae</taxon>
        <taxon>Saccharomyces</taxon>
    </lineage>
</organism>
<evidence type="ECO:0000313" key="2">
    <source>
        <dbReference type="Proteomes" id="UP000008988"/>
    </source>
</evidence>
<proteinExistence type="predicted"/>
<comment type="caution">
    <text evidence="1">The sequence shown here is derived from an EMBL/GenBank/DDBJ whole genome shotgun (WGS) entry which is preliminary data.</text>
</comment>
<protein>
    <submittedName>
        <fullName evidence="1">Uncharacterized protein</fullName>
    </submittedName>
</protein>
<sequence>MGSISQYNRSCTAQPNHILEIFERKQKFKSLTTES</sequence>
<gene>
    <name evidence="1" type="ORF">AWRI1631_71870</name>
</gene>
<dbReference type="Proteomes" id="UP000008988">
    <property type="component" value="Unassembled WGS sequence"/>
</dbReference>
<name>B5VIR0_YEAS6</name>
<accession>B5VIR0</accession>
<dbReference type="AlphaFoldDB" id="B5VIR0"/>
<reference evidence="1 2" key="1">
    <citation type="journal article" date="2008" name="FEMS Yeast Res.">
        <title>Comparative genome analysis of a Saccharomyces cerevisiae wine strain.</title>
        <authorList>
            <person name="Borneman A.R."/>
            <person name="Forgan A.H."/>
            <person name="Pretorius I.S."/>
            <person name="Chambers P.J."/>
        </authorList>
    </citation>
    <scope>NUCLEOTIDE SEQUENCE [LARGE SCALE GENOMIC DNA]</scope>
    <source>
        <strain evidence="1 2">AWRI1631</strain>
    </source>
</reference>
<dbReference type="EMBL" id="ABSV01000885">
    <property type="protein sequence ID" value="EDZ72194.1"/>
    <property type="molecule type" value="Genomic_DNA"/>
</dbReference>